<proteinExistence type="inferred from homology"/>
<evidence type="ECO:0000256" key="4">
    <source>
        <dbReference type="ARBA" id="ARBA00022825"/>
    </source>
</evidence>
<dbReference type="PANTHER" id="PTHR20842:SF0">
    <property type="entry name" value="ALPHA-ASPARTYL DIPEPTIDASE"/>
    <property type="match status" value="1"/>
</dbReference>
<gene>
    <name evidence="5" type="ORF">EK398_00170</name>
</gene>
<accession>A0A437US94</accession>
<dbReference type="GO" id="GO:0006508">
    <property type="term" value="P:proteolysis"/>
    <property type="evidence" value="ECO:0007669"/>
    <property type="project" value="UniProtKB-KW"/>
</dbReference>
<reference evidence="5 6" key="1">
    <citation type="submission" date="2018-12" db="EMBL/GenBank/DDBJ databases">
        <title>A novel vanA-carrying plasmid in a clinical isolate of Enterococcus avium.</title>
        <authorList>
            <person name="Bernasconi O.J."/>
            <person name="Luzzaro F."/>
            <person name="Endimiani A."/>
        </authorList>
    </citation>
    <scope>NUCLEOTIDE SEQUENCE [LARGE SCALE GENOMIC DNA]</scope>
    <source>
        <strain evidence="5 6">LC0559/18</strain>
    </source>
</reference>
<evidence type="ECO:0000256" key="1">
    <source>
        <dbReference type="ARBA" id="ARBA00006534"/>
    </source>
</evidence>
<keyword evidence="4" id="KW-0720">Serine protease</keyword>
<dbReference type="SUPFAM" id="SSF52317">
    <property type="entry name" value="Class I glutamine amidotransferase-like"/>
    <property type="match status" value="1"/>
</dbReference>
<evidence type="ECO:0000256" key="2">
    <source>
        <dbReference type="ARBA" id="ARBA00022670"/>
    </source>
</evidence>
<name>A0A437US94_ENTAV</name>
<protein>
    <submittedName>
        <fullName evidence="5">Peptidase</fullName>
    </submittedName>
</protein>
<dbReference type="Gene3D" id="3.40.50.880">
    <property type="match status" value="1"/>
</dbReference>
<sequence>MRKLFLVSLFQNVSGLLKSVEEVKGKTVTYIPTASKVEKLGFFIRIGKWALRFSGMKVEELEISQARFEQIRTTLAKNDIIFVAGGNTFFLLQELRRTGADQLIIEEVNKGKLYIGESAGAIVACPDIGYSSSMDDPKKAADLTDYTGLGLVDFYVVPHYQSREFKYSSEQMVQENQAQKKLSIINDHQAIWVRDEGVEILGKR</sequence>
<dbReference type="AlphaFoldDB" id="A0A437US94"/>
<keyword evidence="2" id="KW-0645">Protease</keyword>
<comment type="caution">
    <text evidence="5">The sequence shown here is derived from an EMBL/GenBank/DDBJ whole genome shotgun (WGS) entry which is preliminary data.</text>
</comment>
<keyword evidence="3" id="KW-0378">Hydrolase</keyword>
<organism evidence="5 6">
    <name type="scientific">Enterococcus avium</name>
    <name type="common">Streptococcus avium</name>
    <dbReference type="NCBI Taxonomy" id="33945"/>
    <lineage>
        <taxon>Bacteria</taxon>
        <taxon>Bacillati</taxon>
        <taxon>Bacillota</taxon>
        <taxon>Bacilli</taxon>
        <taxon>Lactobacillales</taxon>
        <taxon>Enterococcaceae</taxon>
        <taxon>Enterococcus</taxon>
    </lineage>
</organism>
<dbReference type="Proteomes" id="UP000288388">
    <property type="component" value="Unassembled WGS sequence"/>
</dbReference>
<dbReference type="GO" id="GO:0008236">
    <property type="term" value="F:serine-type peptidase activity"/>
    <property type="evidence" value="ECO:0007669"/>
    <property type="project" value="UniProtKB-KW"/>
</dbReference>
<dbReference type="PANTHER" id="PTHR20842">
    <property type="entry name" value="PROTEASE S51 ALPHA-ASPARTYL DIPEPTIDASE"/>
    <property type="match status" value="1"/>
</dbReference>
<evidence type="ECO:0000256" key="3">
    <source>
        <dbReference type="ARBA" id="ARBA00022801"/>
    </source>
</evidence>
<evidence type="ECO:0000313" key="5">
    <source>
        <dbReference type="EMBL" id="RVU96491.1"/>
    </source>
</evidence>
<dbReference type="EMBL" id="RYZS01000001">
    <property type="protein sequence ID" value="RVU96491.1"/>
    <property type="molecule type" value="Genomic_DNA"/>
</dbReference>
<dbReference type="Pfam" id="PF03575">
    <property type="entry name" value="Peptidase_S51"/>
    <property type="match status" value="1"/>
</dbReference>
<comment type="similarity">
    <text evidence="1">Belongs to the peptidase S51 family.</text>
</comment>
<dbReference type="InterPro" id="IPR005320">
    <property type="entry name" value="Peptidase_S51"/>
</dbReference>
<evidence type="ECO:0000313" key="6">
    <source>
        <dbReference type="Proteomes" id="UP000288388"/>
    </source>
</evidence>
<dbReference type="InterPro" id="IPR029062">
    <property type="entry name" value="Class_I_gatase-like"/>
</dbReference>
<dbReference type="RefSeq" id="WP_127979697.1">
    <property type="nucleotide sequence ID" value="NZ_JAEMPA010000264.1"/>
</dbReference>